<dbReference type="InterPro" id="IPR042815">
    <property type="entry name" value="DRC10"/>
</dbReference>
<keyword evidence="7" id="KW-0969">Cilium</keyword>
<accession>A0AAV2H217</accession>
<evidence type="ECO:0000256" key="10">
    <source>
        <dbReference type="SAM" id="MobiDB-lite"/>
    </source>
</evidence>
<evidence type="ECO:0000256" key="5">
    <source>
        <dbReference type="ARBA" id="ARBA00022490"/>
    </source>
</evidence>
<reference evidence="11 12" key="1">
    <citation type="submission" date="2024-04" db="EMBL/GenBank/DDBJ databases">
        <authorList>
            <consortium name="Genoscope - CEA"/>
            <person name="William W."/>
        </authorList>
    </citation>
    <scope>NUCLEOTIDE SEQUENCE [LARGE SCALE GENOMIC DNA]</scope>
</reference>
<keyword evidence="6" id="KW-0282">Flagellum</keyword>
<keyword evidence="8" id="KW-0206">Cytoskeleton</keyword>
<evidence type="ECO:0000256" key="6">
    <source>
        <dbReference type="ARBA" id="ARBA00022846"/>
    </source>
</evidence>
<organism evidence="11 12">
    <name type="scientific">Lymnaea stagnalis</name>
    <name type="common">Great pond snail</name>
    <name type="synonym">Helix stagnalis</name>
    <dbReference type="NCBI Taxonomy" id="6523"/>
    <lineage>
        <taxon>Eukaryota</taxon>
        <taxon>Metazoa</taxon>
        <taxon>Spiralia</taxon>
        <taxon>Lophotrochozoa</taxon>
        <taxon>Mollusca</taxon>
        <taxon>Gastropoda</taxon>
        <taxon>Heterobranchia</taxon>
        <taxon>Euthyneura</taxon>
        <taxon>Panpulmonata</taxon>
        <taxon>Hygrophila</taxon>
        <taxon>Lymnaeoidea</taxon>
        <taxon>Lymnaeidae</taxon>
        <taxon>Lymnaea</taxon>
    </lineage>
</organism>
<feature type="compositionally biased region" description="Basic and acidic residues" evidence="10">
    <location>
        <begin position="129"/>
        <end position="141"/>
    </location>
</feature>
<evidence type="ECO:0000256" key="8">
    <source>
        <dbReference type="ARBA" id="ARBA00023212"/>
    </source>
</evidence>
<evidence type="ECO:0000313" key="11">
    <source>
        <dbReference type="EMBL" id="CAL1527546.1"/>
    </source>
</evidence>
<comment type="function">
    <text evidence="1">Component of the nexin-dynein regulatory complex (N-DRC), a key regulator of ciliary/flagellar motility which maintains the alignment and integrity of the distal axoneme and regulates microtubule sliding in motile axonemes.</text>
</comment>
<evidence type="ECO:0000256" key="1">
    <source>
        <dbReference type="ARBA" id="ARBA00003029"/>
    </source>
</evidence>
<dbReference type="Proteomes" id="UP001497497">
    <property type="component" value="Unassembled WGS sequence"/>
</dbReference>
<dbReference type="EMBL" id="CAXITT010000019">
    <property type="protein sequence ID" value="CAL1527546.1"/>
    <property type="molecule type" value="Genomic_DNA"/>
</dbReference>
<dbReference type="PANTHER" id="PTHR31598">
    <property type="entry name" value="IQ DOMAIN-CONTAINING PROTEIN D"/>
    <property type="match status" value="1"/>
</dbReference>
<dbReference type="PANTHER" id="PTHR31598:SF1">
    <property type="entry name" value="DYNEIN REGULATORY COMPLEX PROTEIN 10"/>
    <property type="match status" value="1"/>
</dbReference>
<evidence type="ECO:0000256" key="7">
    <source>
        <dbReference type="ARBA" id="ARBA00023069"/>
    </source>
</evidence>
<protein>
    <recommendedName>
        <fullName evidence="4">Dynein regulatory complex protein 10</fullName>
    </recommendedName>
</protein>
<keyword evidence="5" id="KW-0963">Cytoplasm</keyword>
<name>A0AAV2H217_LYMST</name>
<comment type="caution">
    <text evidence="11">The sequence shown here is derived from an EMBL/GenBank/DDBJ whole genome shotgun (WGS) entry which is preliminary data.</text>
</comment>
<comment type="subcellular location">
    <subcellularLocation>
        <location evidence="2">Cytoplasm</location>
        <location evidence="2">Cytoskeleton</location>
        <location evidence="2">Flagellum axoneme</location>
    </subcellularLocation>
</comment>
<comment type="similarity">
    <text evidence="3">Belongs to the DRC10 family.</text>
</comment>
<keyword evidence="12" id="KW-1185">Reference proteome</keyword>
<evidence type="ECO:0000256" key="4">
    <source>
        <dbReference type="ARBA" id="ARBA00021752"/>
    </source>
</evidence>
<evidence type="ECO:0000256" key="3">
    <source>
        <dbReference type="ARBA" id="ARBA00009071"/>
    </source>
</evidence>
<evidence type="ECO:0000313" key="12">
    <source>
        <dbReference type="Proteomes" id="UP001497497"/>
    </source>
</evidence>
<gene>
    <name evidence="11" type="ORF">GSLYS_00001723001</name>
</gene>
<feature type="region of interest" description="Disordered" evidence="10">
    <location>
        <begin position="129"/>
        <end position="148"/>
    </location>
</feature>
<proteinExistence type="inferred from homology"/>
<feature type="non-terminal residue" evidence="11">
    <location>
        <position position="148"/>
    </location>
</feature>
<sequence>LAASFRTLLKKFLVNPSAMEMVYKEAKVDSKSSSILELMDELKDLFLYRIMTTPEDLEERAHWVDQMTKQEKINRNTIQKLEEKLALINQTSESSQYNEKYEELKQLQMDLHQIEKFADEAIRRARAEADKLEVASTRDSEDRVEDME</sequence>
<keyword evidence="9" id="KW-0966">Cell projection</keyword>
<evidence type="ECO:0000256" key="9">
    <source>
        <dbReference type="ARBA" id="ARBA00023273"/>
    </source>
</evidence>
<feature type="non-terminal residue" evidence="11">
    <location>
        <position position="1"/>
    </location>
</feature>
<evidence type="ECO:0000256" key="2">
    <source>
        <dbReference type="ARBA" id="ARBA00004611"/>
    </source>
</evidence>
<dbReference type="AlphaFoldDB" id="A0AAV2H217"/>